<name>A0A2K3KG83_TRIPR</name>
<dbReference type="EMBL" id="ASHM01177204">
    <property type="protein sequence ID" value="PNX65278.1"/>
    <property type="molecule type" value="Genomic_DNA"/>
</dbReference>
<feature type="non-terminal residue" evidence="1">
    <location>
        <position position="23"/>
    </location>
</feature>
<accession>A0A2K3KG83</accession>
<evidence type="ECO:0000313" key="1">
    <source>
        <dbReference type="EMBL" id="PNX65278.1"/>
    </source>
</evidence>
<comment type="caution">
    <text evidence="1">The sequence shown here is derived from an EMBL/GenBank/DDBJ whole genome shotgun (WGS) entry which is preliminary data.</text>
</comment>
<reference evidence="1 2" key="2">
    <citation type="journal article" date="2017" name="Front. Plant Sci.">
        <title>Gene Classification and Mining of Molecular Markers Useful in Red Clover (Trifolium pratense) Breeding.</title>
        <authorList>
            <person name="Istvanek J."/>
            <person name="Dluhosova J."/>
            <person name="Dluhos P."/>
            <person name="Patkova L."/>
            <person name="Nedelnik J."/>
            <person name="Repkova J."/>
        </authorList>
    </citation>
    <scope>NUCLEOTIDE SEQUENCE [LARGE SCALE GENOMIC DNA]</scope>
    <source>
        <strain evidence="2">cv. Tatra</strain>
        <tissue evidence="1">Young leaves</tissue>
    </source>
</reference>
<proteinExistence type="predicted"/>
<dbReference type="AlphaFoldDB" id="A0A2K3KG83"/>
<gene>
    <name evidence="1" type="ORF">L195_g062513</name>
</gene>
<organism evidence="1 2">
    <name type="scientific">Trifolium pratense</name>
    <name type="common">Red clover</name>
    <dbReference type="NCBI Taxonomy" id="57577"/>
    <lineage>
        <taxon>Eukaryota</taxon>
        <taxon>Viridiplantae</taxon>
        <taxon>Streptophyta</taxon>
        <taxon>Embryophyta</taxon>
        <taxon>Tracheophyta</taxon>
        <taxon>Spermatophyta</taxon>
        <taxon>Magnoliopsida</taxon>
        <taxon>eudicotyledons</taxon>
        <taxon>Gunneridae</taxon>
        <taxon>Pentapetalae</taxon>
        <taxon>rosids</taxon>
        <taxon>fabids</taxon>
        <taxon>Fabales</taxon>
        <taxon>Fabaceae</taxon>
        <taxon>Papilionoideae</taxon>
        <taxon>50 kb inversion clade</taxon>
        <taxon>NPAAA clade</taxon>
        <taxon>Hologalegina</taxon>
        <taxon>IRL clade</taxon>
        <taxon>Trifolieae</taxon>
        <taxon>Trifolium</taxon>
    </lineage>
</organism>
<sequence length="23" mass="2495">MTVVFSPVLEFPCGLDNGLKKIS</sequence>
<protein>
    <submittedName>
        <fullName evidence="1">Uncharacterized protein</fullName>
    </submittedName>
</protein>
<reference evidence="1 2" key="1">
    <citation type="journal article" date="2014" name="Am. J. Bot.">
        <title>Genome assembly and annotation for red clover (Trifolium pratense; Fabaceae).</title>
        <authorList>
            <person name="Istvanek J."/>
            <person name="Jaros M."/>
            <person name="Krenek A."/>
            <person name="Repkova J."/>
        </authorList>
    </citation>
    <scope>NUCLEOTIDE SEQUENCE [LARGE SCALE GENOMIC DNA]</scope>
    <source>
        <strain evidence="2">cv. Tatra</strain>
        <tissue evidence="1">Young leaves</tissue>
    </source>
</reference>
<evidence type="ECO:0000313" key="2">
    <source>
        <dbReference type="Proteomes" id="UP000236291"/>
    </source>
</evidence>
<dbReference type="Proteomes" id="UP000236291">
    <property type="component" value="Unassembled WGS sequence"/>
</dbReference>